<dbReference type="EMBL" id="JAWZYT010004135">
    <property type="protein sequence ID" value="KAK4295157.1"/>
    <property type="molecule type" value="Genomic_DNA"/>
</dbReference>
<dbReference type="Proteomes" id="UP001292094">
    <property type="component" value="Unassembled WGS sequence"/>
</dbReference>
<accession>A0AAE1TRL6</accession>
<reference evidence="1" key="1">
    <citation type="submission" date="2023-11" db="EMBL/GenBank/DDBJ databases">
        <title>Genome assemblies of two species of porcelain crab, Petrolisthes cinctipes and Petrolisthes manimaculis (Anomura: Porcellanidae).</title>
        <authorList>
            <person name="Angst P."/>
        </authorList>
    </citation>
    <scope>NUCLEOTIDE SEQUENCE</scope>
    <source>
        <strain evidence="1">PB745_02</strain>
        <tissue evidence="1">Gill</tissue>
    </source>
</reference>
<name>A0AAE1TRL6_9EUCA</name>
<dbReference type="AlphaFoldDB" id="A0AAE1TRL6"/>
<evidence type="ECO:0000313" key="1">
    <source>
        <dbReference type="EMBL" id="KAK4295157.1"/>
    </source>
</evidence>
<gene>
    <name evidence="1" type="ORF">Pmani_032267</name>
</gene>
<comment type="caution">
    <text evidence="1">The sequence shown here is derived from an EMBL/GenBank/DDBJ whole genome shotgun (WGS) entry which is preliminary data.</text>
</comment>
<protein>
    <submittedName>
        <fullName evidence="1">Uncharacterized protein</fullName>
    </submittedName>
</protein>
<proteinExistence type="predicted"/>
<sequence length="134" mass="14963">MGEQSVDSLPLDQILEWAIRVNSPFRSSEASFGVTVQSNVKKFYATALCYERPSVAEVGILHGRTYCTLDWILEQARAVIRVNSHLRSSDESFGVTTQTSAGFSSTAQQHFEFDYLTVCAAAEKINFLCVFRVL</sequence>
<evidence type="ECO:0000313" key="2">
    <source>
        <dbReference type="Proteomes" id="UP001292094"/>
    </source>
</evidence>
<keyword evidence="2" id="KW-1185">Reference proteome</keyword>
<organism evidence="1 2">
    <name type="scientific">Petrolisthes manimaculis</name>
    <dbReference type="NCBI Taxonomy" id="1843537"/>
    <lineage>
        <taxon>Eukaryota</taxon>
        <taxon>Metazoa</taxon>
        <taxon>Ecdysozoa</taxon>
        <taxon>Arthropoda</taxon>
        <taxon>Crustacea</taxon>
        <taxon>Multicrustacea</taxon>
        <taxon>Malacostraca</taxon>
        <taxon>Eumalacostraca</taxon>
        <taxon>Eucarida</taxon>
        <taxon>Decapoda</taxon>
        <taxon>Pleocyemata</taxon>
        <taxon>Anomura</taxon>
        <taxon>Galatheoidea</taxon>
        <taxon>Porcellanidae</taxon>
        <taxon>Petrolisthes</taxon>
    </lineage>
</organism>